<dbReference type="OMA" id="MLGMIKR"/>
<dbReference type="PANTHER" id="PTHR39683">
    <property type="entry name" value="CONSERVED PROTEIN TB16.3"/>
    <property type="match status" value="1"/>
</dbReference>
<name>L1JTN0_GUITC</name>
<sequence length="204" mass="23445">MNSRWDISVQEDKKFSENLEMDLDDDDNENKVEQSITIEASAQDCFTAATTYEDYPKWAGCTKAVKVLERRASDGLAVLVEFVMGIFGFTSRNKMKYTYDKPRCMSWHITEGGIKELDGRYDFISLGPERTKVVYKLRVEPGFFLPKMIKRATSRAVAKMALEDLKRFTEQRNQEKSLLEVENKDVCTTSESTTSPLRHLIPLC</sequence>
<dbReference type="KEGG" id="gtt:GUITHDRAFT_102529"/>
<dbReference type="OrthoDB" id="10544586at2759"/>
<evidence type="ECO:0000259" key="1">
    <source>
        <dbReference type="Pfam" id="PF03364"/>
    </source>
</evidence>
<dbReference type="EnsemblProtists" id="EKX51916">
    <property type="protein sequence ID" value="EKX51916"/>
    <property type="gene ID" value="GUITHDRAFT_102529"/>
</dbReference>
<dbReference type="AlphaFoldDB" id="L1JTN0"/>
<gene>
    <name evidence="2" type="ORF">GUITHDRAFT_102529</name>
</gene>
<dbReference type="SUPFAM" id="SSF55961">
    <property type="entry name" value="Bet v1-like"/>
    <property type="match status" value="1"/>
</dbReference>
<dbReference type="EMBL" id="JH992974">
    <property type="protein sequence ID" value="EKX51916.1"/>
    <property type="molecule type" value="Genomic_DNA"/>
</dbReference>
<proteinExistence type="predicted"/>
<dbReference type="GeneID" id="17308487"/>
<feature type="domain" description="Coenzyme Q-binding protein COQ10 START" evidence="1">
    <location>
        <begin position="38"/>
        <end position="166"/>
    </location>
</feature>
<reference evidence="2 4" key="1">
    <citation type="journal article" date="2012" name="Nature">
        <title>Algal genomes reveal evolutionary mosaicism and the fate of nucleomorphs.</title>
        <authorList>
            <consortium name="DOE Joint Genome Institute"/>
            <person name="Curtis B.A."/>
            <person name="Tanifuji G."/>
            <person name="Burki F."/>
            <person name="Gruber A."/>
            <person name="Irimia M."/>
            <person name="Maruyama S."/>
            <person name="Arias M.C."/>
            <person name="Ball S.G."/>
            <person name="Gile G.H."/>
            <person name="Hirakawa Y."/>
            <person name="Hopkins J.F."/>
            <person name="Kuo A."/>
            <person name="Rensing S.A."/>
            <person name="Schmutz J."/>
            <person name="Symeonidi A."/>
            <person name="Elias M."/>
            <person name="Eveleigh R.J."/>
            <person name="Herman E.K."/>
            <person name="Klute M.J."/>
            <person name="Nakayama T."/>
            <person name="Obornik M."/>
            <person name="Reyes-Prieto A."/>
            <person name="Armbrust E.V."/>
            <person name="Aves S.J."/>
            <person name="Beiko R.G."/>
            <person name="Coutinho P."/>
            <person name="Dacks J.B."/>
            <person name="Durnford D.G."/>
            <person name="Fast N.M."/>
            <person name="Green B.R."/>
            <person name="Grisdale C.J."/>
            <person name="Hempel F."/>
            <person name="Henrissat B."/>
            <person name="Hoppner M.P."/>
            <person name="Ishida K."/>
            <person name="Kim E."/>
            <person name="Koreny L."/>
            <person name="Kroth P.G."/>
            <person name="Liu Y."/>
            <person name="Malik S.B."/>
            <person name="Maier U.G."/>
            <person name="McRose D."/>
            <person name="Mock T."/>
            <person name="Neilson J.A."/>
            <person name="Onodera N.T."/>
            <person name="Poole A.M."/>
            <person name="Pritham E.J."/>
            <person name="Richards T.A."/>
            <person name="Rocap G."/>
            <person name="Roy S.W."/>
            <person name="Sarai C."/>
            <person name="Schaack S."/>
            <person name="Shirato S."/>
            <person name="Slamovits C.H."/>
            <person name="Spencer D.F."/>
            <person name="Suzuki S."/>
            <person name="Worden A.Z."/>
            <person name="Zauner S."/>
            <person name="Barry K."/>
            <person name="Bell C."/>
            <person name="Bharti A.K."/>
            <person name="Crow J.A."/>
            <person name="Grimwood J."/>
            <person name="Kramer R."/>
            <person name="Lindquist E."/>
            <person name="Lucas S."/>
            <person name="Salamov A."/>
            <person name="McFadden G.I."/>
            <person name="Lane C.E."/>
            <person name="Keeling P.J."/>
            <person name="Gray M.W."/>
            <person name="Grigoriev I.V."/>
            <person name="Archibald J.M."/>
        </authorList>
    </citation>
    <scope>NUCLEOTIDE SEQUENCE</scope>
    <source>
        <strain evidence="2 4">CCMP2712</strain>
    </source>
</reference>
<dbReference type="InterPro" id="IPR005031">
    <property type="entry name" value="COQ10_START"/>
</dbReference>
<organism evidence="2">
    <name type="scientific">Guillardia theta (strain CCMP2712)</name>
    <name type="common">Cryptophyte</name>
    <dbReference type="NCBI Taxonomy" id="905079"/>
    <lineage>
        <taxon>Eukaryota</taxon>
        <taxon>Cryptophyceae</taxon>
        <taxon>Pyrenomonadales</taxon>
        <taxon>Geminigeraceae</taxon>
        <taxon>Guillardia</taxon>
    </lineage>
</organism>
<dbReference type="PANTHER" id="PTHR39683:SF4">
    <property type="entry name" value="COENZYME Q-BINDING PROTEIN COQ10 START DOMAIN-CONTAINING PROTEIN"/>
    <property type="match status" value="1"/>
</dbReference>
<dbReference type="HOGENOM" id="CLU_1345409_0_0_1"/>
<evidence type="ECO:0000313" key="3">
    <source>
        <dbReference type="EnsemblProtists" id="EKX51916"/>
    </source>
</evidence>
<dbReference type="Proteomes" id="UP000011087">
    <property type="component" value="Unassembled WGS sequence"/>
</dbReference>
<evidence type="ECO:0000313" key="4">
    <source>
        <dbReference type="Proteomes" id="UP000011087"/>
    </source>
</evidence>
<reference evidence="4" key="2">
    <citation type="submission" date="2012-11" db="EMBL/GenBank/DDBJ databases">
        <authorList>
            <person name="Kuo A."/>
            <person name="Curtis B.A."/>
            <person name="Tanifuji G."/>
            <person name="Burki F."/>
            <person name="Gruber A."/>
            <person name="Irimia M."/>
            <person name="Maruyama S."/>
            <person name="Arias M.C."/>
            <person name="Ball S.G."/>
            <person name="Gile G.H."/>
            <person name="Hirakawa Y."/>
            <person name="Hopkins J.F."/>
            <person name="Rensing S.A."/>
            <person name="Schmutz J."/>
            <person name="Symeonidi A."/>
            <person name="Elias M."/>
            <person name="Eveleigh R.J."/>
            <person name="Herman E.K."/>
            <person name="Klute M.J."/>
            <person name="Nakayama T."/>
            <person name="Obornik M."/>
            <person name="Reyes-Prieto A."/>
            <person name="Armbrust E.V."/>
            <person name="Aves S.J."/>
            <person name="Beiko R.G."/>
            <person name="Coutinho P."/>
            <person name="Dacks J.B."/>
            <person name="Durnford D.G."/>
            <person name="Fast N.M."/>
            <person name="Green B.R."/>
            <person name="Grisdale C."/>
            <person name="Hempe F."/>
            <person name="Henrissat B."/>
            <person name="Hoppner M.P."/>
            <person name="Ishida K.-I."/>
            <person name="Kim E."/>
            <person name="Koreny L."/>
            <person name="Kroth P.G."/>
            <person name="Liu Y."/>
            <person name="Malik S.-B."/>
            <person name="Maier U.G."/>
            <person name="McRose D."/>
            <person name="Mock T."/>
            <person name="Neilson J.A."/>
            <person name="Onodera N.T."/>
            <person name="Poole A.M."/>
            <person name="Pritham E.J."/>
            <person name="Richards T.A."/>
            <person name="Rocap G."/>
            <person name="Roy S.W."/>
            <person name="Sarai C."/>
            <person name="Schaack S."/>
            <person name="Shirato S."/>
            <person name="Slamovits C.H."/>
            <person name="Spencer D.F."/>
            <person name="Suzuki S."/>
            <person name="Worden A.Z."/>
            <person name="Zauner S."/>
            <person name="Barry K."/>
            <person name="Bell C."/>
            <person name="Bharti A.K."/>
            <person name="Crow J.A."/>
            <person name="Grimwood J."/>
            <person name="Kramer R."/>
            <person name="Lindquist E."/>
            <person name="Lucas S."/>
            <person name="Salamov A."/>
            <person name="McFadden G.I."/>
            <person name="Lane C.E."/>
            <person name="Keeling P.J."/>
            <person name="Gray M.W."/>
            <person name="Grigoriev I.V."/>
            <person name="Archibald J.M."/>
        </authorList>
    </citation>
    <scope>NUCLEOTIDE SEQUENCE</scope>
    <source>
        <strain evidence="4">CCMP2712</strain>
    </source>
</reference>
<dbReference type="Pfam" id="PF03364">
    <property type="entry name" value="Polyketide_cyc"/>
    <property type="match status" value="1"/>
</dbReference>
<reference evidence="3" key="3">
    <citation type="submission" date="2015-06" db="UniProtKB">
        <authorList>
            <consortium name="EnsemblProtists"/>
        </authorList>
    </citation>
    <scope>IDENTIFICATION</scope>
</reference>
<dbReference type="PaxDb" id="55529-EKX51916"/>
<keyword evidence="4" id="KW-1185">Reference proteome</keyword>
<dbReference type="RefSeq" id="XP_005838896.1">
    <property type="nucleotide sequence ID" value="XM_005838839.1"/>
</dbReference>
<dbReference type="Gene3D" id="3.30.530.20">
    <property type="match status" value="1"/>
</dbReference>
<protein>
    <recommendedName>
        <fullName evidence="1">Coenzyme Q-binding protein COQ10 START domain-containing protein</fullName>
    </recommendedName>
</protein>
<dbReference type="InterPro" id="IPR023393">
    <property type="entry name" value="START-like_dom_sf"/>
</dbReference>
<evidence type="ECO:0000313" key="2">
    <source>
        <dbReference type="EMBL" id="EKX51916.1"/>
    </source>
</evidence>
<accession>L1JTN0</accession>